<evidence type="ECO:0000259" key="5">
    <source>
        <dbReference type="PROSITE" id="PS50995"/>
    </source>
</evidence>
<dbReference type="GO" id="GO:0003700">
    <property type="term" value="F:DNA-binding transcription factor activity"/>
    <property type="evidence" value="ECO:0007669"/>
    <property type="project" value="InterPro"/>
</dbReference>
<keyword evidence="2" id="KW-0238">DNA-binding</keyword>
<proteinExistence type="predicted"/>
<keyword evidence="1" id="KW-0805">Transcription regulation</keyword>
<dbReference type="RefSeq" id="WP_261272191.1">
    <property type="nucleotide sequence ID" value="NZ_JAMTCC010000008.1"/>
</dbReference>
<dbReference type="Pfam" id="PF01047">
    <property type="entry name" value="MarR"/>
    <property type="match status" value="1"/>
</dbReference>
<comment type="caution">
    <text evidence="6">The sequence shown here is derived from an EMBL/GenBank/DDBJ whole genome shotgun (WGS) entry which is preliminary data.</text>
</comment>
<accession>A0A9X2WTP1</accession>
<keyword evidence="7" id="KW-1185">Reference proteome</keyword>
<evidence type="ECO:0000256" key="4">
    <source>
        <dbReference type="SAM" id="MobiDB-lite"/>
    </source>
</evidence>
<dbReference type="SUPFAM" id="SSF46785">
    <property type="entry name" value="Winged helix' DNA-binding domain"/>
    <property type="match status" value="1"/>
</dbReference>
<feature type="domain" description="HTH marR-type" evidence="5">
    <location>
        <begin position="72"/>
        <end position="207"/>
    </location>
</feature>
<dbReference type="PANTHER" id="PTHR42756:SF1">
    <property type="entry name" value="TRANSCRIPTIONAL REPRESSOR OF EMRAB OPERON"/>
    <property type="match status" value="1"/>
</dbReference>
<dbReference type="SMART" id="SM00347">
    <property type="entry name" value="HTH_MARR"/>
    <property type="match status" value="1"/>
</dbReference>
<keyword evidence="3" id="KW-0804">Transcription</keyword>
<evidence type="ECO:0000256" key="1">
    <source>
        <dbReference type="ARBA" id="ARBA00023015"/>
    </source>
</evidence>
<dbReference type="InterPro" id="IPR036390">
    <property type="entry name" value="WH_DNA-bd_sf"/>
</dbReference>
<evidence type="ECO:0000313" key="7">
    <source>
        <dbReference type="Proteomes" id="UP001155604"/>
    </source>
</evidence>
<dbReference type="AlphaFoldDB" id="A0A9X2WTP1"/>
<dbReference type="PANTHER" id="PTHR42756">
    <property type="entry name" value="TRANSCRIPTIONAL REGULATOR, MARR"/>
    <property type="match status" value="1"/>
</dbReference>
<feature type="region of interest" description="Disordered" evidence="4">
    <location>
        <begin position="1"/>
        <end position="51"/>
    </location>
</feature>
<dbReference type="PROSITE" id="PS50995">
    <property type="entry name" value="HTH_MARR_2"/>
    <property type="match status" value="1"/>
</dbReference>
<dbReference type="Gene3D" id="1.10.10.10">
    <property type="entry name" value="Winged helix-like DNA-binding domain superfamily/Winged helix DNA-binding domain"/>
    <property type="match status" value="1"/>
</dbReference>
<gene>
    <name evidence="6" type="ORF">NE536_06570</name>
</gene>
<dbReference type="GO" id="GO:0003677">
    <property type="term" value="F:DNA binding"/>
    <property type="evidence" value="ECO:0007669"/>
    <property type="project" value="UniProtKB-KW"/>
</dbReference>
<evidence type="ECO:0000256" key="2">
    <source>
        <dbReference type="ARBA" id="ARBA00023125"/>
    </source>
</evidence>
<dbReference type="InterPro" id="IPR036388">
    <property type="entry name" value="WH-like_DNA-bd_sf"/>
</dbReference>
<organism evidence="6 7">
    <name type="scientific">Shewanella septentrionalis</name>
    <dbReference type="NCBI Taxonomy" id="2952223"/>
    <lineage>
        <taxon>Bacteria</taxon>
        <taxon>Pseudomonadati</taxon>
        <taxon>Pseudomonadota</taxon>
        <taxon>Gammaproteobacteria</taxon>
        <taxon>Alteromonadales</taxon>
        <taxon>Shewanellaceae</taxon>
        <taxon>Shewanella</taxon>
    </lineage>
</organism>
<evidence type="ECO:0000256" key="3">
    <source>
        <dbReference type="ARBA" id="ARBA00023163"/>
    </source>
</evidence>
<protein>
    <submittedName>
        <fullName evidence="6">MarR family transcriptional regulator</fullName>
    </submittedName>
</protein>
<dbReference type="PRINTS" id="PR00598">
    <property type="entry name" value="HTHMARR"/>
</dbReference>
<sequence>MTAKTTLTHMSPADTNASPSGTNASSADKNAIPSDKDQAASNTKADGLESEDGLDSIVGQWQQQGVTDDLIPMAVLGRIARLTKYIEVVLLQCHGEFGLGQGEFDVLATLRRSGEPFTLSPSQLYQSMMLSSGAMTSRLDRLENKGLIERAHSKEDRRAVHVSLTAEGKALIDKALPQHILCQSALLAGVSAEDRPVLLQILKSWLNQFEPQ</sequence>
<dbReference type="EMBL" id="JAMTCC010000008">
    <property type="protein sequence ID" value="MCT7945029.1"/>
    <property type="molecule type" value="Genomic_DNA"/>
</dbReference>
<dbReference type="InterPro" id="IPR023187">
    <property type="entry name" value="Tscrpt_reg_MarR-type_CS"/>
</dbReference>
<dbReference type="Proteomes" id="UP001155604">
    <property type="component" value="Unassembled WGS sequence"/>
</dbReference>
<name>A0A9X2WTP1_9GAMM</name>
<evidence type="ECO:0000313" key="6">
    <source>
        <dbReference type="EMBL" id="MCT7945029.1"/>
    </source>
</evidence>
<dbReference type="InterPro" id="IPR000835">
    <property type="entry name" value="HTH_MarR-typ"/>
</dbReference>
<feature type="compositionally biased region" description="Polar residues" evidence="4">
    <location>
        <begin position="1"/>
        <end position="28"/>
    </location>
</feature>
<dbReference type="PROSITE" id="PS01117">
    <property type="entry name" value="HTH_MARR_1"/>
    <property type="match status" value="1"/>
</dbReference>
<reference evidence="6" key="1">
    <citation type="journal article" date="2023" name="Int. J. Syst. Evol. Microbiol.">
        <title>&lt;i&gt;Shewanella septentrionalis&lt;/i&gt; sp. nov. and &lt;i&gt;Shewanella holmiensis&lt;/i&gt; sp. nov., isolated from Baltic Sea water and sediments.</title>
        <authorList>
            <person name="Martin-Rodriguez A.J."/>
            <person name="Thorell K."/>
            <person name="Joffre E."/>
            <person name="Jensie-Markopoulos S."/>
            <person name="Moore E.R.B."/>
            <person name="Sjoling A."/>
        </authorList>
    </citation>
    <scope>NUCLEOTIDE SEQUENCE</scope>
    <source>
        <strain evidence="6">SP1W3</strain>
    </source>
</reference>